<comment type="caution">
    <text evidence="7">The sequence shown here is derived from an EMBL/GenBank/DDBJ whole genome shotgun (WGS) entry which is preliminary data.</text>
</comment>
<dbReference type="InterPro" id="IPR029753">
    <property type="entry name" value="D-isomer_DH_CS"/>
</dbReference>
<accession>A0A063XZP5</accession>
<dbReference type="Pfam" id="PF02826">
    <property type="entry name" value="2-Hacid_dh_C"/>
    <property type="match status" value="1"/>
</dbReference>
<proteinExistence type="inferred from homology"/>
<dbReference type="InterPro" id="IPR050418">
    <property type="entry name" value="D-iso_2-hydroxyacid_DH_PdxB"/>
</dbReference>
<dbReference type="PANTHER" id="PTHR43761">
    <property type="entry name" value="D-ISOMER SPECIFIC 2-HYDROXYACID DEHYDROGENASE FAMILY PROTEIN (AFU_ORTHOLOGUE AFUA_1G13630)"/>
    <property type="match status" value="1"/>
</dbReference>
<evidence type="ECO:0000256" key="4">
    <source>
        <dbReference type="RuleBase" id="RU003719"/>
    </source>
</evidence>
<dbReference type="AlphaFoldDB" id="A0A063XZP5"/>
<comment type="similarity">
    <text evidence="1 4">Belongs to the D-isomer specific 2-hydroxyacid dehydrogenase family.</text>
</comment>
<dbReference type="PANTHER" id="PTHR43761:SF1">
    <property type="entry name" value="D-ISOMER SPECIFIC 2-HYDROXYACID DEHYDROGENASE CATALYTIC DOMAIN-CONTAINING PROTEIN-RELATED"/>
    <property type="match status" value="1"/>
</dbReference>
<dbReference type="NCBIfam" id="NF005069">
    <property type="entry name" value="PRK06487.1"/>
    <property type="match status" value="1"/>
</dbReference>
<organism evidence="7 8">
    <name type="scientific">Nitrincola lacisaponensis</name>
    <dbReference type="NCBI Taxonomy" id="267850"/>
    <lineage>
        <taxon>Bacteria</taxon>
        <taxon>Pseudomonadati</taxon>
        <taxon>Pseudomonadota</taxon>
        <taxon>Gammaproteobacteria</taxon>
        <taxon>Oceanospirillales</taxon>
        <taxon>Oceanospirillaceae</taxon>
        <taxon>Nitrincola</taxon>
    </lineage>
</organism>
<evidence type="ECO:0000259" key="6">
    <source>
        <dbReference type="Pfam" id="PF02826"/>
    </source>
</evidence>
<dbReference type="EC" id="1.1.1.95" evidence="7"/>
<dbReference type="SUPFAM" id="SSF51735">
    <property type="entry name" value="NAD(P)-binding Rossmann-fold domains"/>
    <property type="match status" value="1"/>
</dbReference>
<dbReference type="InterPro" id="IPR006139">
    <property type="entry name" value="D-isomer_2_OHA_DH_cat_dom"/>
</dbReference>
<dbReference type="GO" id="GO:0051287">
    <property type="term" value="F:NAD binding"/>
    <property type="evidence" value="ECO:0007669"/>
    <property type="project" value="InterPro"/>
</dbReference>
<sequence>MRAVFLDSTSLDDLDLSPLAAGLDEWVVYPASTPEQVAERIDGFDIVITNKAILTAETLTQAKSLKLICVVATGLNNVDLEAARQAGIAVYNCQGYGTGSVAQHVMMLMLVLHTRFADYHRAVQQGRWQHAEQFCLLDFPILELSGRTLGIVGYGELGARVAELARAFGMRVLIAARPGSEVASGRIALEEMLPQVDVLSLHCPLTEQTRNLIDAAALSLMPKGSFLVNAARGGIVNEAALVDALRSGHLAGAATDVLTQEPPRDGNPLLDPSVPNLLVTPHNAWGSRQAREAIIAQTAENISAWKQGQSLRRVVP</sequence>
<evidence type="ECO:0000259" key="5">
    <source>
        <dbReference type="Pfam" id="PF00389"/>
    </source>
</evidence>
<keyword evidence="8" id="KW-1185">Reference proteome</keyword>
<dbReference type="STRING" id="267850.ADINL_2860"/>
<dbReference type="GO" id="GO:0004617">
    <property type="term" value="F:phosphoglycerate dehydrogenase activity"/>
    <property type="evidence" value="ECO:0007669"/>
    <property type="project" value="UniProtKB-EC"/>
</dbReference>
<evidence type="ECO:0000313" key="8">
    <source>
        <dbReference type="Proteomes" id="UP000027318"/>
    </source>
</evidence>
<feature type="domain" description="D-isomer specific 2-hydroxyacid dehydrogenase catalytic" evidence="5">
    <location>
        <begin position="12"/>
        <end position="315"/>
    </location>
</feature>
<dbReference type="OrthoDB" id="9805416at2"/>
<dbReference type="RefSeq" id="WP_036549573.1">
    <property type="nucleotide sequence ID" value="NZ_JBKBNO010000006.1"/>
</dbReference>
<evidence type="ECO:0000256" key="3">
    <source>
        <dbReference type="ARBA" id="ARBA00023027"/>
    </source>
</evidence>
<name>A0A063XZP5_9GAMM</name>
<feature type="domain" description="D-isomer specific 2-hydroxyacid dehydrogenase NAD-binding" evidence="6">
    <location>
        <begin position="106"/>
        <end position="284"/>
    </location>
</feature>
<dbReference type="PROSITE" id="PS00671">
    <property type="entry name" value="D_2_HYDROXYACID_DH_3"/>
    <property type="match status" value="1"/>
</dbReference>
<reference evidence="7 8" key="1">
    <citation type="journal article" date="2005" name="Int. J. Syst. Evol. Microbiol.">
        <title>Nitrincola lacisaponensis gen. nov., sp. nov., a novel alkaliphilic bacterium isolated from an alkaline, saline lake.</title>
        <authorList>
            <person name="Dimitriu P.A."/>
            <person name="Shukla S.K."/>
            <person name="Conradt J."/>
            <person name="Marquez M.C."/>
            <person name="Ventosa A."/>
            <person name="Maglia A."/>
            <person name="Peyton B.M."/>
            <person name="Pinkart H.C."/>
            <person name="Mormile M.R."/>
        </authorList>
    </citation>
    <scope>NUCLEOTIDE SEQUENCE [LARGE SCALE GENOMIC DNA]</scope>
    <source>
        <strain evidence="7 8">4CA</strain>
    </source>
</reference>
<dbReference type="Pfam" id="PF00389">
    <property type="entry name" value="2-Hacid_dh"/>
    <property type="match status" value="1"/>
</dbReference>
<evidence type="ECO:0000313" key="7">
    <source>
        <dbReference type="EMBL" id="KDE38405.1"/>
    </source>
</evidence>
<dbReference type="Proteomes" id="UP000027318">
    <property type="component" value="Unassembled WGS sequence"/>
</dbReference>
<dbReference type="EMBL" id="JMSZ01000042">
    <property type="protein sequence ID" value="KDE38405.1"/>
    <property type="molecule type" value="Genomic_DNA"/>
</dbReference>
<dbReference type="Gene3D" id="3.40.50.720">
    <property type="entry name" value="NAD(P)-binding Rossmann-like Domain"/>
    <property type="match status" value="2"/>
</dbReference>
<gene>
    <name evidence="7" type="ORF">ADINL_2860</name>
</gene>
<keyword evidence="3" id="KW-0520">NAD</keyword>
<dbReference type="InterPro" id="IPR006140">
    <property type="entry name" value="D-isomer_DH_NAD-bd"/>
</dbReference>
<protein>
    <submittedName>
        <fullName evidence="7">D-3-phosphoglycerate dehydrogenase</fullName>
        <ecNumber evidence="7">1.1.1.95</ecNumber>
    </submittedName>
</protein>
<dbReference type="InterPro" id="IPR036291">
    <property type="entry name" value="NAD(P)-bd_dom_sf"/>
</dbReference>
<keyword evidence="2 4" id="KW-0560">Oxidoreductase</keyword>
<evidence type="ECO:0000256" key="2">
    <source>
        <dbReference type="ARBA" id="ARBA00023002"/>
    </source>
</evidence>
<dbReference type="PATRIC" id="fig|267850.7.peg.2811"/>
<dbReference type="CDD" id="cd12162">
    <property type="entry name" value="2-Hacid_dh_4"/>
    <property type="match status" value="1"/>
</dbReference>
<dbReference type="SUPFAM" id="SSF52283">
    <property type="entry name" value="Formate/glycerate dehydrogenase catalytic domain-like"/>
    <property type="match status" value="1"/>
</dbReference>
<evidence type="ECO:0000256" key="1">
    <source>
        <dbReference type="ARBA" id="ARBA00005854"/>
    </source>
</evidence>